<comment type="caution">
    <text evidence="2">The sequence shown here is derived from an EMBL/GenBank/DDBJ whole genome shotgun (WGS) entry which is preliminary data.</text>
</comment>
<organism evidence="2 3">
    <name type="scientific">Muraenolepis orangiensis</name>
    <name type="common">Patagonian moray cod</name>
    <dbReference type="NCBI Taxonomy" id="630683"/>
    <lineage>
        <taxon>Eukaryota</taxon>
        <taxon>Metazoa</taxon>
        <taxon>Chordata</taxon>
        <taxon>Craniata</taxon>
        <taxon>Vertebrata</taxon>
        <taxon>Euteleostomi</taxon>
        <taxon>Actinopterygii</taxon>
        <taxon>Neopterygii</taxon>
        <taxon>Teleostei</taxon>
        <taxon>Neoteleostei</taxon>
        <taxon>Acanthomorphata</taxon>
        <taxon>Zeiogadaria</taxon>
        <taxon>Gadariae</taxon>
        <taxon>Gadiformes</taxon>
        <taxon>Muraenolepidoidei</taxon>
        <taxon>Muraenolepididae</taxon>
        <taxon>Muraenolepis</taxon>
    </lineage>
</organism>
<evidence type="ECO:0000256" key="1">
    <source>
        <dbReference type="SAM" id="MobiDB-lite"/>
    </source>
</evidence>
<feature type="compositionally biased region" description="Polar residues" evidence="1">
    <location>
        <begin position="50"/>
        <end position="59"/>
    </location>
</feature>
<dbReference type="EMBL" id="JANIIK010000036">
    <property type="protein sequence ID" value="KAJ3612008.1"/>
    <property type="molecule type" value="Genomic_DNA"/>
</dbReference>
<feature type="region of interest" description="Disordered" evidence="1">
    <location>
        <begin position="47"/>
        <end position="104"/>
    </location>
</feature>
<dbReference type="AlphaFoldDB" id="A0A9Q0ET75"/>
<gene>
    <name evidence="2" type="ORF">NHX12_020287</name>
</gene>
<name>A0A9Q0ET75_9TELE</name>
<evidence type="ECO:0000313" key="3">
    <source>
        <dbReference type="Proteomes" id="UP001148018"/>
    </source>
</evidence>
<accession>A0A9Q0ET75</accession>
<reference evidence="2" key="1">
    <citation type="submission" date="2022-07" db="EMBL/GenBank/DDBJ databases">
        <title>Chromosome-level genome of Muraenolepis orangiensis.</title>
        <authorList>
            <person name="Kim J."/>
        </authorList>
    </citation>
    <scope>NUCLEOTIDE SEQUENCE</scope>
    <source>
        <strain evidence="2">KU_S4_2022</strain>
        <tissue evidence="2">Muscle</tissue>
    </source>
</reference>
<keyword evidence="3" id="KW-1185">Reference proteome</keyword>
<sequence length="104" mass="11479">MVVSWSVANANLVHATDRRTALSSWQKSPEGTIKQLFDAEFLSRSDCGTHDSNCTQSPDVCSPGYQRDGETPEASQTDADAEDRSAKVIPDYNHQWEPTPVNKP</sequence>
<evidence type="ECO:0000313" key="2">
    <source>
        <dbReference type="EMBL" id="KAJ3612008.1"/>
    </source>
</evidence>
<proteinExistence type="predicted"/>
<dbReference type="Proteomes" id="UP001148018">
    <property type="component" value="Unassembled WGS sequence"/>
</dbReference>
<protein>
    <submittedName>
        <fullName evidence="2">Uncharacterized protein</fullName>
    </submittedName>
</protein>